<evidence type="ECO:0000256" key="1">
    <source>
        <dbReference type="SAM" id="MobiDB-lite"/>
    </source>
</evidence>
<dbReference type="KEGG" id="fpal:HYN49_07335"/>
<organism evidence="2 3">
    <name type="scientific">Flavobacterium pallidum</name>
    <dbReference type="NCBI Taxonomy" id="2172098"/>
    <lineage>
        <taxon>Bacteria</taxon>
        <taxon>Pseudomonadati</taxon>
        <taxon>Bacteroidota</taxon>
        <taxon>Flavobacteriia</taxon>
        <taxon>Flavobacteriales</taxon>
        <taxon>Flavobacteriaceae</taxon>
        <taxon>Flavobacterium</taxon>
    </lineage>
</organism>
<evidence type="ECO:0000313" key="2">
    <source>
        <dbReference type="EMBL" id="AWI25727.1"/>
    </source>
</evidence>
<dbReference type="OrthoDB" id="1365954at2"/>
<dbReference type="EMBL" id="CP029187">
    <property type="protein sequence ID" value="AWI25727.1"/>
    <property type="molecule type" value="Genomic_DNA"/>
</dbReference>
<feature type="region of interest" description="Disordered" evidence="1">
    <location>
        <begin position="1"/>
        <end position="51"/>
    </location>
</feature>
<reference evidence="2 3" key="1">
    <citation type="submission" date="2018-05" db="EMBL/GenBank/DDBJ databases">
        <title>Genome sequencing of Flavobacterium sp. HYN0049.</title>
        <authorList>
            <person name="Yi H."/>
            <person name="Baek C."/>
        </authorList>
    </citation>
    <scope>NUCLEOTIDE SEQUENCE [LARGE SCALE GENOMIC DNA]</scope>
    <source>
        <strain evidence="2 3">HYN0049</strain>
    </source>
</reference>
<dbReference type="RefSeq" id="WP_108903513.1">
    <property type="nucleotide sequence ID" value="NZ_CP029187.1"/>
</dbReference>
<protein>
    <submittedName>
        <fullName evidence="2">Uncharacterized protein</fullName>
    </submittedName>
</protein>
<dbReference type="Proteomes" id="UP000244937">
    <property type="component" value="Chromosome"/>
</dbReference>
<gene>
    <name evidence="2" type="ORF">HYN49_07335</name>
</gene>
<name>A0A2S1SHA0_9FLAO</name>
<evidence type="ECO:0000313" key="3">
    <source>
        <dbReference type="Proteomes" id="UP000244937"/>
    </source>
</evidence>
<accession>A0A2S1SHA0</accession>
<proteinExistence type="predicted"/>
<sequence length="96" mass="10572">MENLNDNMNAAPEDGYTPDSTTGSGISEAERNLHDNTLSRNPVDPQHADNGRIELVNKYNINDKAHSDSSAGDFVKTVSKFHHADPDIQHDSDIQI</sequence>
<keyword evidence="3" id="KW-1185">Reference proteome</keyword>
<dbReference type="AlphaFoldDB" id="A0A2S1SHA0"/>